<evidence type="ECO:0000256" key="1">
    <source>
        <dbReference type="SAM" id="SignalP"/>
    </source>
</evidence>
<evidence type="ECO:0008006" key="4">
    <source>
        <dbReference type="Google" id="ProtNLM"/>
    </source>
</evidence>
<name>A0ABQ2ARR1_9MICC</name>
<proteinExistence type="predicted"/>
<feature type="signal peptide" evidence="1">
    <location>
        <begin position="1"/>
        <end position="20"/>
    </location>
</feature>
<dbReference type="Proteomes" id="UP000643279">
    <property type="component" value="Unassembled WGS sequence"/>
</dbReference>
<comment type="caution">
    <text evidence="2">The sequence shown here is derived from an EMBL/GenBank/DDBJ whole genome shotgun (WGS) entry which is preliminary data.</text>
</comment>
<sequence>MSRCRATFMMVSFRITTNVATSSVLMMVTDSRDIFSGAAGWVPGRIASRTSTAGTGWPPAFGETSVDMGVPSGIFVSDARSAPLQVSTLYPLE</sequence>
<feature type="chain" id="PRO_5046266754" description="Secreted protein" evidence="1">
    <location>
        <begin position="21"/>
        <end position="93"/>
    </location>
</feature>
<protein>
    <recommendedName>
        <fullName evidence="4">Secreted protein</fullName>
    </recommendedName>
</protein>
<gene>
    <name evidence="2" type="ORF">GCM10007170_22600</name>
</gene>
<evidence type="ECO:0000313" key="2">
    <source>
        <dbReference type="EMBL" id="GGH95928.1"/>
    </source>
</evidence>
<dbReference type="EMBL" id="BMFW01000008">
    <property type="protein sequence ID" value="GGH95928.1"/>
    <property type="molecule type" value="Genomic_DNA"/>
</dbReference>
<keyword evidence="3" id="KW-1185">Reference proteome</keyword>
<accession>A0ABQ2ARR1</accession>
<evidence type="ECO:0000313" key="3">
    <source>
        <dbReference type="Proteomes" id="UP000643279"/>
    </source>
</evidence>
<reference evidence="3" key="1">
    <citation type="journal article" date="2019" name="Int. J. Syst. Evol. Microbiol.">
        <title>The Global Catalogue of Microorganisms (GCM) 10K type strain sequencing project: providing services to taxonomists for standard genome sequencing and annotation.</title>
        <authorList>
            <consortium name="The Broad Institute Genomics Platform"/>
            <consortium name="The Broad Institute Genome Sequencing Center for Infectious Disease"/>
            <person name="Wu L."/>
            <person name="Ma J."/>
        </authorList>
    </citation>
    <scope>NUCLEOTIDE SEQUENCE [LARGE SCALE GENOMIC DNA]</scope>
    <source>
        <strain evidence="3">CGMCC 1.12778</strain>
    </source>
</reference>
<organism evidence="2 3">
    <name type="scientific">Arthrobacter liuii</name>
    <dbReference type="NCBI Taxonomy" id="1476996"/>
    <lineage>
        <taxon>Bacteria</taxon>
        <taxon>Bacillati</taxon>
        <taxon>Actinomycetota</taxon>
        <taxon>Actinomycetes</taxon>
        <taxon>Micrococcales</taxon>
        <taxon>Micrococcaceae</taxon>
        <taxon>Arthrobacter</taxon>
    </lineage>
</organism>
<keyword evidence="1" id="KW-0732">Signal</keyword>